<dbReference type="EMBL" id="JABTEG010000011">
    <property type="protein sequence ID" value="KAG4304144.1"/>
    <property type="molecule type" value="Genomic_DNA"/>
</dbReference>
<reference evidence="1 2" key="1">
    <citation type="journal article" date="2021" name="Commun. Biol.">
        <title>Genomic insights into the host specific adaptation of the Pneumocystis genus.</title>
        <authorList>
            <person name="Cisse O.H."/>
            <person name="Ma L."/>
            <person name="Dekker J.P."/>
            <person name="Khil P.P."/>
            <person name="Youn J.-H."/>
            <person name="Brenchley J.M."/>
            <person name="Blair R."/>
            <person name="Pahar B."/>
            <person name="Chabe M."/>
            <person name="Van Rompay K.K.A."/>
            <person name="Keesler R."/>
            <person name="Sukura A."/>
            <person name="Hirsch V."/>
            <person name="Kutty G."/>
            <person name="Liu Y."/>
            <person name="Peng L."/>
            <person name="Chen J."/>
            <person name="Song J."/>
            <person name="Weissenbacher-Lang C."/>
            <person name="Xu J."/>
            <person name="Upham N.S."/>
            <person name="Stajich J.E."/>
            <person name="Cuomo C.A."/>
            <person name="Cushion M.T."/>
            <person name="Kovacs J.A."/>
        </authorList>
    </citation>
    <scope>NUCLEOTIDE SEQUENCE [LARGE SCALE GENOMIC DNA]</scope>
    <source>
        <strain evidence="1 2">RABM</strain>
    </source>
</reference>
<organism evidence="1 2">
    <name type="scientific">Pneumocystis oryctolagi</name>
    <dbReference type="NCBI Taxonomy" id="42067"/>
    <lineage>
        <taxon>Eukaryota</taxon>
        <taxon>Fungi</taxon>
        <taxon>Dikarya</taxon>
        <taxon>Ascomycota</taxon>
        <taxon>Taphrinomycotina</taxon>
        <taxon>Pneumocystomycetes</taxon>
        <taxon>Pneumocystaceae</taxon>
        <taxon>Pneumocystis</taxon>
    </lineage>
</organism>
<keyword evidence="2" id="KW-1185">Reference proteome</keyword>
<name>A0ACB7CGK1_9ASCO</name>
<sequence length="82" mass="9715">MAHDQVWYSRPRHYGKGSRGWLVYIIDKQICGHIAGLIRKYDLNICRQCFREYAVDIGFQKHLLFERVLGFQSAMSDYMNIS</sequence>
<evidence type="ECO:0000313" key="1">
    <source>
        <dbReference type="EMBL" id="KAG4304144.1"/>
    </source>
</evidence>
<dbReference type="Proteomes" id="UP000768646">
    <property type="component" value="Unassembled WGS sequence"/>
</dbReference>
<protein>
    <submittedName>
        <fullName evidence="1">Uncharacterized protein</fullName>
    </submittedName>
</protein>
<evidence type="ECO:0000313" key="2">
    <source>
        <dbReference type="Proteomes" id="UP000768646"/>
    </source>
</evidence>
<accession>A0ACB7CGK1</accession>
<comment type="caution">
    <text evidence="1">The sequence shown here is derived from an EMBL/GenBank/DDBJ whole genome shotgun (WGS) entry which is preliminary data.</text>
</comment>
<gene>
    <name evidence="1" type="ORF">PORY_002508</name>
</gene>
<proteinExistence type="predicted"/>